<dbReference type="EMBL" id="UINC01001361">
    <property type="protein sequence ID" value="SUZ78648.1"/>
    <property type="molecule type" value="Genomic_DNA"/>
</dbReference>
<dbReference type="AlphaFoldDB" id="A0A381QI66"/>
<feature type="non-terminal residue" evidence="1">
    <location>
        <position position="1"/>
    </location>
</feature>
<gene>
    <name evidence="1" type="ORF">METZ01_LOCUS31502</name>
</gene>
<proteinExistence type="predicted"/>
<accession>A0A381QI66</accession>
<protein>
    <submittedName>
        <fullName evidence="1">Uncharacterized protein</fullName>
    </submittedName>
</protein>
<organism evidence="1">
    <name type="scientific">marine metagenome</name>
    <dbReference type="NCBI Taxonomy" id="408172"/>
    <lineage>
        <taxon>unclassified sequences</taxon>
        <taxon>metagenomes</taxon>
        <taxon>ecological metagenomes</taxon>
    </lineage>
</organism>
<evidence type="ECO:0000313" key="1">
    <source>
        <dbReference type="EMBL" id="SUZ78648.1"/>
    </source>
</evidence>
<sequence>TDAIIFLQGQVIEDSKQQQLTRRAAEIASADDDGSLNAIRNELAADFNGYAAGDMLFGPQIGPTTAEPNTYRITLTVDGQSYEGSVTIRDDPLATKHGGR</sequence>
<reference evidence="1" key="1">
    <citation type="submission" date="2018-05" db="EMBL/GenBank/DDBJ databases">
        <authorList>
            <person name="Lanie J.A."/>
            <person name="Ng W.-L."/>
            <person name="Kazmierczak K.M."/>
            <person name="Andrzejewski T.M."/>
            <person name="Davidsen T.M."/>
            <person name="Wayne K.J."/>
            <person name="Tettelin H."/>
            <person name="Glass J.I."/>
            <person name="Rusch D."/>
            <person name="Podicherti R."/>
            <person name="Tsui H.-C.T."/>
            <person name="Winkler M.E."/>
        </authorList>
    </citation>
    <scope>NUCLEOTIDE SEQUENCE</scope>
</reference>
<name>A0A381QI66_9ZZZZ</name>